<dbReference type="PROSITE" id="PS50801">
    <property type="entry name" value="STAS"/>
    <property type="match status" value="1"/>
</dbReference>
<dbReference type="SUPFAM" id="SSF52091">
    <property type="entry name" value="SpoIIaa-like"/>
    <property type="match status" value="1"/>
</dbReference>
<dbReference type="InterPro" id="IPR002645">
    <property type="entry name" value="STAS_dom"/>
</dbReference>
<dbReference type="InterPro" id="IPR036513">
    <property type="entry name" value="STAS_dom_sf"/>
</dbReference>
<reference evidence="2" key="1">
    <citation type="submission" date="2020-11" db="EMBL/GenBank/DDBJ databases">
        <title>Isolation and identification of active actinomycetes.</title>
        <authorList>
            <person name="Sun X."/>
        </authorList>
    </citation>
    <scope>NUCLEOTIDE SEQUENCE</scope>
    <source>
        <strain evidence="2">NEAU-A11</strain>
    </source>
</reference>
<organism evidence="2 3">
    <name type="scientific">Actinoplanes aureus</name>
    <dbReference type="NCBI Taxonomy" id="2792083"/>
    <lineage>
        <taxon>Bacteria</taxon>
        <taxon>Bacillati</taxon>
        <taxon>Actinomycetota</taxon>
        <taxon>Actinomycetes</taxon>
        <taxon>Micromonosporales</taxon>
        <taxon>Micromonosporaceae</taxon>
        <taxon>Actinoplanes</taxon>
    </lineage>
</organism>
<gene>
    <name evidence="2" type="ORF">I4J89_28750</name>
</gene>
<evidence type="ECO:0000313" key="3">
    <source>
        <dbReference type="Proteomes" id="UP000598146"/>
    </source>
</evidence>
<evidence type="ECO:0000313" key="2">
    <source>
        <dbReference type="EMBL" id="MBG0565449.1"/>
    </source>
</evidence>
<keyword evidence="3" id="KW-1185">Reference proteome</keyword>
<dbReference type="PANTHER" id="PTHR33495">
    <property type="entry name" value="ANTI-SIGMA FACTOR ANTAGONIST TM_1081-RELATED-RELATED"/>
    <property type="match status" value="1"/>
</dbReference>
<accession>A0A931C8L2</accession>
<feature type="domain" description="STAS" evidence="1">
    <location>
        <begin position="50"/>
        <end position="117"/>
    </location>
</feature>
<evidence type="ECO:0000259" key="1">
    <source>
        <dbReference type="PROSITE" id="PS50801"/>
    </source>
</evidence>
<proteinExistence type="predicted"/>
<dbReference type="EMBL" id="JADQTO010000015">
    <property type="protein sequence ID" value="MBG0565449.1"/>
    <property type="molecule type" value="Genomic_DNA"/>
</dbReference>
<comment type="caution">
    <text evidence="2">The sequence shown here is derived from an EMBL/GenBank/DDBJ whole genome shotgun (WGS) entry which is preliminary data.</text>
</comment>
<protein>
    <submittedName>
        <fullName evidence="2">STAS domain-containing protein</fullName>
    </submittedName>
</protein>
<dbReference type="CDD" id="cd07043">
    <property type="entry name" value="STAS_anti-anti-sigma_factors"/>
    <property type="match status" value="1"/>
</dbReference>
<sequence length="131" mass="13777">MTAAARDGEDVVTVVEVAGFPVRVVTLGADLDRSLVGQVRPVLTGAGRDVVIDMSEVGVVDSAGLGLLVRAFRSAKRRGASLCLVAPSRFVITVLHTMRLDGLFPIYPDVGSALRSVTTRTVTCAGANIRR</sequence>
<dbReference type="PANTHER" id="PTHR33495:SF2">
    <property type="entry name" value="ANTI-SIGMA FACTOR ANTAGONIST TM_1081-RELATED"/>
    <property type="match status" value="1"/>
</dbReference>
<name>A0A931C8L2_9ACTN</name>
<dbReference type="Proteomes" id="UP000598146">
    <property type="component" value="Unassembled WGS sequence"/>
</dbReference>
<dbReference type="AlphaFoldDB" id="A0A931C8L2"/>
<dbReference type="Pfam" id="PF01740">
    <property type="entry name" value="STAS"/>
    <property type="match status" value="1"/>
</dbReference>
<dbReference type="Gene3D" id="3.30.750.24">
    <property type="entry name" value="STAS domain"/>
    <property type="match status" value="1"/>
</dbReference>
<dbReference type="GO" id="GO:0043856">
    <property type="term" value="F:anti-sigma factor antagonist activity"/>
    <property type="evidence" value="ECO:0007669"/>
    <property type="project" value="TreeGrafter"/>
</dbReference>